<evidence type="ECO:0000256" key="3">
    <source>
        <dbReference type="ARBA" id="ARBA00022553"/>
    </source>
</evidence>
<name>S2EA62_INDAL</name>
<evidence type="ECO:0000256" key="2">
    <source>
        <dbReference type="ARBA" id="ARBA00012438"/>
    </source>
</evidence>
<dbReference type="EC" id="2.7.13.3" evidence="2"/>
<dbReference type="InterPro" id="IPR036097">
    <property type="entry name" value="HisK_dim/P_sf"/>
</dbReference>
<keyword evidence="4" id="KW-0808">Transferase</keyword>
<evidence type="ECO:0000256" key="4">
    <source>
        <dbReference type="ARBA" id="ARBA00022679"/>
    </source>
</evidence>
<dbReference type="STRING" id="1189612.A33Q_0606"/>
<keyword evidence="5 8" id="KW-0812">Transmembrane</keyword>
<comment type="caution">
    <text evidence="10">The sequence shown here is derived from an EMBL/GenBank/DDBJ whole genome shotgun (WGS) entry which is preliminary data.</text>
</comment>
<dbReference type="EMBL" id="ALWO02000014">
    <property type="protein sequence ID" value="EOZ99228.1"/>
    <property type="molecule type" value="Genomic_DNA"/>
</dbReference>
<organism evidence="10 11">
    <name type="scientific">Indibacter alkaliphilus (strain CCUG 57479 / KCTC 22604 / LW1)</name>
    <dbReference type="NCBI Taxonomy" id="1189612"/>
    <lineage>
        <taxon>Bacteria</taxon>
        <taxon>Pseudomonadati</taxon>
        <taxon>Bacteroidota</taxon>
        <taxon>Cytophagia</taxon>
        <taxon>Cytophagales</taxon>
        <taxon>Cyclobacteriaceae</taxon>
    </lineage>
</organism>
<dbReference type="PANTHER" id="PTHR45436">
    <property type="entry name" value="SENSOR HISTIDINE KINASE YKOH"/>
    <property type="match status" value="1"/>
</dbReference>
<dbReference type="AlphaFoldDB" id="S2EA62"/>
<dbReference type="RefSeq" id="WP_009034743.1">
    <property type="nucleotide sequence ID" value="NZ_ALWO02000014.1"/>
</dbReference>
<feature type="domain" description="Histidine kinase" evidence="9">
    <location>
        <begin position="216"/>
        <end position="417"/>
    </location>
</feature>
<dbReference type="PANTHER" id="PTHR45436:SF5">
    <property type="entry name" value="SENSOR HISTIDINE KINASE TRCS"/>
    <property type="match status" value="1"/>
</dbReference>
<evidence type="ECO:0000256" key="5">
    <source>
        <dbReference type="ARBA" id="ARBA00022692"/>
    </source>
</evidence>
<evidence type="ECO:0000256" key="1">
    <source>
        <dbReference type="ARBA" id="ARBA00000085"/>
    </source>
</evidence>
<dbReference type="Gene3D" id="3.30.565.10">
    <property type="entry name" value="Histidine kinase-like ATPase, C-terminal domain"/>
    <property type="match status" value="1"/>
</dbReference>
<dbReference type="Pfam" id="PF02518">
    <property type="entry name" value="HATPase_c"/>
    <property type="match status" value="1"/>
</dbReference>
<dbReference type="InterPro" id="IPR005467">
    <property type="entry name" value="His_kinase_dom"/>
</dbReference>
<dbReference type="GO" id="GO:0005886">
    <property type="term" value="C:plasma membrane"/>
    <property type="evidence" value="ECO:0007669"/>
    <property type="project" value="TreeGrafter"/>
</dbReference>
<accession>S2EA62</accession>
<dbReference type="Proteomes" id="UP000006073">
    <property type="component" value="Unassembled WGS sequence"/>
</dbReference>
<keyword evidence="7 8" id="KW-1133">Transmembrane helix</keyword>
<reference evidence="10 11" key="1">
    <citation type="journal article" date="2013" name="Genome Announc.">
        <title>Draft Genome Sequence of Indibacter alkaliphilus Strain LW1T, Isolated from Lonar Lake, a Haloalkaline Lake in the Buldana District of Maharashtra, India.</title>
        <authorList>
            <person name="Singh A."/>
            <person name="Kumar Jangir P."/>
            <person name="Sharma R."/>
            <person name="Singh A."/>
            <person name="Kumar Pinnaka A."/>
            <person name="Shivaji S."/>
        </authorList>
    </citation>
    <scope>NUCLEOTIDE SEQUENCE [LARGE SCALE GENOMIC DNA]</scope>
    <source>
        <strain evidence="11">CCUG 57479 / KCTC 22604 / LW1</strain>
    </source>
</reference>
<feature type="transmembrane region" description="Helical" evidence="8">
    <location>
        <begin position="130"/>
        <end position="150"/>
    </location>
</feature>
<dbReference type="eggNOG" id="COG0642">
    <property type="taxonomic scope" value="Bacteria"/>
</dbReference>
<keyword evidence="8" id="KW-0472">Membrane</keyword>
<dbReference type="CDD" id="cd00082">
    <property type="entry name" value="HisKA"/>
    <property type="match status" value="1"/>
</dbReference>
<dbReference type="PROSITE" id="PS50109">
    <property type="entry name" value="HIS_KIN"/>
    <property type="match status" value="1"/>
</dbReference>
<sequence>MRLLNILTTVYLLITLTAVITGGYFIYRKLVSEIDFELGMELERQIEAYAQRISNGLSPSALENDRLQITELPYDLEEEALVLSDTIAYHDPMNREEKQLKASKSYKIGDKHYRISYYNLVVEAEDITETVVYTMVLVFLIQIIFVVFFFRSISNRVLRPFQNTLKKIKQFDFGANEPLVFEETKISEFDQLNGFLEKMTQKLLIDYRQIKEFSENISHEIQTPTAVVGGKLENLLNSEITEDQAVLIYAAYQNNEKIHRIVKSLGLLAKLQNAEFDTSSKIDLSEILEKSIELISELVILSELKFNADIRPEVFVNMHPSVAEIMFSNLLSNAVKHNFKGGWIKVSLSPHQLLVSNSGKSLTKKTDELKGRFKKESSNSDSVGLGLAIVNQICKTYHFQFDYSVSKDDIHTITIDF</sequence>
<evidence type="ECO:0000313" key="11">
    <source>
        <dbReference type="Proteomes" id="UP000006073"/>
    </source>
</evidence>
<keyword evidence="3" id="KW-0597">Phosphoprotein</keyword>
<dbReference type="SMART" id="SM00388">
    <property type="entry name" value="HisKA"/>
    <property type="match status" value="1"/>
</dbReference>
<dbReference type="SUPFAM" id="SSF47384">
    <property type="entry name" value="Homodimeric domain of signal transducing histidine kinase"/>
    <property type="match status" value="1"/>
</dbReference>
<proteinExistence type="predicted"/>
<evidence type="ECO:0000313" key="10">
    <source>
        <dbReference type="EMBL" id="EOZ99228.1"/>
    </source>
</evidence>
<keyword evidence="11" id="KW-1185">Reference proteome</keyword>
<evidence type="ECO:0000256" key="6">
    <source>
        <dbReference type="ARBA" id="ARBA00022777"/>
    </source>
</evidence>
<dbReference type="SUPFAM" id="SSF55874">
    <property type="entry name" value="ATPase domain of HSP90 chaperone/DNA topoisomerase II/histidine kinase"/>
    <property type="match status" value="1"/>
</dbReference>
<evidence type="ECO:0000256" key="8">
    <source>
        <dbReference type="SAM" id="Phobius"/>
    </source>
</evidence>
<dbReference type="SMART" id="SM00387">
    <property type="entry name" value="HATPase_c"/>
    <property type="match status" value="1"/>
</dbReference>
<dbReference type="OrthoDB" id="1522504at2"/>
<dbReference type="InterPro" id="IPR003661">
    <property type="entry name" value="HisK_dim/P_dom"/>
</dbReference>
<protein>
    <recommendedName>
        <fullName evidence="2">histidine kinase</fullName>
        <ecNumber evidence="2">2.7.13.3</ecNumber>
    </recommendedName>
</protein>
<evidence type="ECO:0000259" key="9">
    <source>
        <dbReference type="PROSITE" id="PS50109"/>
    </source>
</evidence>
<dbReference type="InterPro" id="IPR036890">
    <property type="entry name" value="HATPase_C_sf"/>
</dbReference>
<comment type="catalytic activity">
    <reaction evidence="1">
        <text>ATP + protein L-histidine = ADP + protein N-phospho-L-histidine.</text>
        <dbReference type="EC" id="2.7.13.3"/>
    </reaction>
</comment>
<dbReference type="GO" id="GO:0000155">
    <property type="term" value="F:phosphorelay sensor kinase activity"/>
    <property type="evidence" value="ECO:0007669"/>
    <property type="project" value="InterPro"/>
</dbReference>
<dbReference type="Gene3D" id="1.10.287.130">
    <property type="match status" value="1"/>
</dbReference>
<keyword evidence="6 10" id="KW-0418">Kinase</keyword>
<feature type="transmembrane region" description="Helical" evidence="8">
    <location>
        <begin position="7"/>
        <end position="27"/>
    </location>
</feature>
<gene>
    <name evidence="10" type="ORF">A33Q_0606</name>
</gene>
<evidence type="ECO:0000256" key="7">
    <source>
        <dbReference type="ARBA" id="ARBA00022989"/>
    </source>
</evidence>
<dbReference type="InterPro" id="IPR050428">
    <property type="entry name" value="TCS_sensor_his_kinase"/>
</dbReference>
<dbReference type="InterPro" id="IPR003594">
    <property type="entry name" value="HATPase_dom"/>
</dbReference>